<dbReference type="AlphaFoldDB" id="A0A182P933"/>
<keyword evidence="25" id="KW-1185">Reference proteome</keyword>
<keyword evidence="6" id="KW-0436">Ligase</keyword>
<dbReference type="GO" id="GO:0005759">
    <property type="term" value="C:mitochondrial matrix"/>
    <property type="evidence" value="ECO:0007669"/>
    <property type="project" value="UniProtKB-SubCell"/>
</dbReference>
<dbReference type="InterPro" id="IPR044140">
    <property type="entry name" value="ProRS_anticodon_short"/>
</dbReference>
<dbReference type="Pfam" id="PF05493">
    <property type="entry name" value="ATP_synt_H"/>
    <property type="match status" value="1"/>
</dbReference>
<dbReference type="CDD" id="cd00779">
    <property type="entry name" value="ProRS_core_prok"/>
    <property type="match status" value="1"/>
</dbReference>
<dbReference type="CDD" id="cd00861">
    <property type="entry name" value="ProRS_anticodon_short"/>
    <property type="match status" value="1"/>
</dbReference>
<dbReference type="SUPFAM" id="SSF55681">
    <property type="entry name" value="Class II aaRS and biotin synthetases"/>
    <property type="match status" value="1"/>
</dbReference>
<keyword evidence="15" id="KW-0496">Mitochondrion</keyword>
<dbReference type="InterPro" id="IPR004154">
    <property type="entry name" value="Anticodon-bd"/>
</dbReference>
<dbReference type="Gene3D" id="3.40.50.800">
    <property type="entry name" value="Anticodon-binding domain"/>
    <property type="match status" value="1"/>
</dbReference>
<keyword evidence="17" id="KW-0030">Aminoacyl-tRNA synthetase</keyword>
<keyword evidence="8" id="KW-0547">Nucleotide-binding</keyword>
<dbReference type="PANTHER" id="PTHR42753:SF10">
    <property type="entry name" value="PROLINE--TRNA LIGASE, MITOCHONDRIAL-RELATED"/>
    <property type="match status" value="1"/>
</dbReference>
<dbReference type="GO" id="GO:0046961">
    <property type="term" value="F:proton-transporting ATPase activity, rotational mechanism"/>
    <property type="evidence" value="ECO:0007669"/>
    <property type="project" value="InterPro"/>
</dbReference>
<organism evidence="24 25">
    <name type="scientific">Anopheles epiroticus</name>
    <dbReference type="NCBI Taxonomy" id="199890"/>
    <lineage>
        <taxon>Eukaryota</taxon>
        <taxon>Metazoa</taxon>
        <taxon>Ecdysozoa</taxon>
        <taxon>Arthropoda</taxon>
        <taxon>Hexapoda</taxon>
        <taxon>Insecta</taxon>
        <taxon>Pterygota</taxon>
        <taxon>Neoptera</taxon>
        <taxon>Endopterygota</taxon>
        <taxon>Diptera</taxon>
        <taxon>Nematocera</taxon>
        <taxon>Culicoidea</taxon>
        <taxon>Culicidae</taxon>
        <taxon>Anophelinae</taxon>
        <taxon>Anopheles</taxon>
    </lineage>
</organism>
<evidence type="ECO:0000256" key="16">
    <source>
        <dbReference type="ARBA" id="ARBA00023136"/>
    </source>
</evidence>
<keyword evidence="13 22" id="KW-1133">Transmembrane helix</keyword>
<feature type="domain" description="Aminoacyl-transfer RNA synthetases class-II family profile" evidence="23">
    <location>
        <begin position="113"/>
        <end position="378"/>
    </location>
</feature>
<evidence type="ECO:0000256" key="14">
    <source>
        <dbReference type="ARBA" id="ARBA00023065"/>
    </source>
</evidence>
<comment type="subcellular location">
    <subcellularLocation>
        <location evidence="1">Membrane</location>
        <topology evidence="1">Multi-pass membrane protein</topology>
    </subcellularLocation>
    <subcellularLocation>
        <location evidence="2">Mitochondrion matrix</location>
    </subcellularLocation>
</comment>
<dbReference type="FunFam" id="3.30.930.10:FF:000042">
    <property type="entry name" value="probable proline--tRNA ligase, mitochondrial"/>
    <property type="match status" value="1"/>
</dbReference>
<dbReference type="GO" id="GO:0033179">
    <property type="term" value="C:proton-transporting V-type ATPase, V0 domain"/>
    <property type="evidence" value="ECO:0007669"/>
    <property type="project" value="InterPro"/>
</dbReference>
<dbReference type="Pfam" id="PF03129">
    <property type="entry name" value="HGTP_anticodon"/>
    <property type="match status" value="1"/>
</dbReference>
<dbReference type="STRING" id="199890.A0A182P933"/>
<evidence type="ECO:0000256" key="18">
    <source>
        <dbReference type="ARBA" id="ARBA00029731"/>
    </source>
</evidence>
<evidence type="ECO:0000256" key="10">
    <source>
        <dbReference type="ARBA" id="ARBA00022840"/>
    </source>
</evidence>
<evidence type="ECO:0000256" key="15">
    <source>
        <dbReference type="ARBA" id="ARBA00023128"/>
    </source>
</evidence>
<evidence type="ECO:0000313" key="25">
    <source>
        <dbReference type="Proteomes" id="UP000075885"/>
    </source>
</evidence>
<proteinExistence type="inferred from homology"/>
<evidence type="ECO:0000256" key="21">
    <source>
        <dbReference type="ARBA" id="ARBA00071545"/>
    </source>
</evidence>
<evidence type="ECO:0000256" key="7">
    <source>
        <dbReference type="ARBA" id="ARBA00022692"/>
    </source>
</evidence>
<reference evidence="24" key="2">
    <citation type="submission" date="2020-05" db="UniProtKB">
        <authorList>
            <consortium name="EnsemblMetazoa"/>
        </authorList>
    </citation>
    <scope>IDENTIFICATION</scope>
    <source>
        <strain evidence="24">Epiroticus2</strain>
    </source>
</reference>
<keyword evidence="9" id="KW-0375">Hydrogen ion transport</keyword>
<evidence type="ECO:0000256" key="5">
    <source>
        <dbReference type="ARBA" id="ARBA00022448"/>
    </source>
</evidence>
<dbReference type="SUPFAM" id="SSF52954">
    <property type="entry name" value="Class II aaRS ABD-related"/>
    <property type="match status" value="1"/>
</dbReference>
<comment type="catalytic activity">
    <reaction evidence="19">
        <text>tRNA(Pro) + L-proline + ATP = L-prolyl-tRNA(Pro) + AMP + diphosphate</text>
        <dbReference type="Rhea" id="RHEA:14305"/>
        <dbReference type="Rhea" id="RHEA-COMP:9700"/>
        <dbReference type="Rhea" id="RHEA-COMP:9702"/>
        <dbReference type="ChEBI" id="CHEBI:30616"/>
        <dbReference type="ChEBI" id="CHEBI:33019"/>
        <dbReference type="ChEBI" id="CHEBI:60039"/>
        <dbReference type="ChEBI" id="CHEBI:78442"/>
        <dbReference type="ChEBI" id="CHEBI:78532"/>
        <dbReference type="ChEBI" id="CHEBI:456215"/>
        <dbReference type="EC" id="6.1.1.15"/>
    </reaction>
</comment>
<dbReference type="Gene3D" id="3.30.930.10">
    <property type="entry name" value="Bira Bifunctional Protein, Domain 2"/>
    <property type="match status" value="1"/>
</dbReference>
<evidence type="ECO:0000256" key="11">
    <source>
        <dbReference type="ARBA" id="ARBA00022917"/>
    </source>
</evidence>
<evidence type="ECO:0000256" key="2">
    <source>
        <dbReference type="ARBA" id="ARBA00004305"/>
    </source>
</evidence>
<dbReference type="PROSITE" id="PS50862">
    <property type="entry name" value="AA_TRNA_LIGASE_II"/>
    <property type="match status" value="1"/>
</dbReference>
<dbReference type="Pfam" id="PF00587">
    <property type="entry name" value="tRNA-synt_2b"/>
    <property type="match status" value="1"/>
</dbReference>
<dbReference type="Proteomes" id="UP000075885">
    <property type="component" value="Unassembled WGS sequence"/>
</dbReference>
<evidence type="ECO:0000313" key="24">
    <source>
        <dbReference type="EnsemblMetazoa" id="AEPI003437-PA"/>
    </source>
</evidence>
<dbReference type="InterPro" id="IPR006195">
    <property type="entry name" value="aa-tRNA-synth_II"/>
</dbReference>
<name>A0A182P933_9DIPT</name>
<keyword evidence="12" id="KW-0809">Transit peptide</keyword>
<dbReference type="EC" id="6.1.1.15" evidence="4"/>
<dbReference type="PANTHER" id="PTHR42753">
    <property type="entry name" value="MITOCHONDRIAL RIBOSOME PROTEIN L39/PROLYL-TRNA LIGASE FAMILY MEMBER"/>
    <property type="match status" value="1"/>
</dbReference>
<dbReference type="GO" id="GO:0005524">
    <property type="term" value="F:ATP binding"/>
    <property type="evidence" value="ECO:0007669"/>
    <property type="project" value="UniProtKB-KW"/>
</dbReference>
<dbReference type="PRINTS" id="PR01046">
    <property type="entry name" value="TRNASYNTHPRO"/>
</dbReference>
<evidence type="ECO:0000256" key="19">
    <source>
        <dbReference type="ARBA" id="ARBA00047671"/>
    </source>
</evidence>
<evidence type="ECO:0000256" key="12">
    <source>
        <dbReference type="ARBA" id="ARBA00022946"/>
    </source>
</evidence>
<evidence type="ECO:0000259" key="23">
    <source>
        <dbReference type="PROSITE" id="PS50862"/>
    </source>
</evidence>
<protein>
    <recommendedName>
        <fullName evidence="21">Probable proline--tRNA ligase, mitochondrial</fullName>
        <ecNumber evidence="4">6.1.1.15</ecNumber>
    </recommendedName>
    <alternativeName>
        <fullName evidence="18">Prolyl-tRNA synthetase</fullName>
    </alternativeName>
</protein>
<comment type="function">
    <text evidence="20">Mitochondrial aminoacyl-tRNA synthetase that catalyzes the specific attachment of the proline amino acid (aa) to the homologous transfer RNA (tRNA), further participating in protein synthesis. The reaction occurs in a two steps: proline is first activated by ATP to form Pro-AMP and then transferred to the acceptor end of tRNA(Pro).</text>
</comment>
<feature type="transmembrane region" description="Helical" evidence="22">
    <location>
        <begin position="6"/>
        <end position="25"/>
    </location>
</feature>
<dbReference type="FunFam" id="3.40.50.800:FF:000020">
    <property type="entry name" value="Probable proline--tRNA ligase, mitochondrial"/>
    <property type="match status" value="1"/>
</dbReference>
<dbReference type="GO" id="GO:0004827">
    <property type="term" value="F:proline-tRNA ligase activity"/>
    <property type="evidence" value="ECO:0007669"/>
    <property type="project" value="UniProtKB-EC"/>
</dbReference>
<comment type="similarity">
    <text evidence="3">Belongs to the V-ATPase e1/e2 subunit family.</text>
</comment>
<keyword evidence="11" id="KW-0648">Protein biosynthesis</keyword>
<evidence type="ECO:0000256" key="17">
    <source>
        <dbReference type="ARBA" id="ARBA00023146"/>
    </source>
</evidence>
<keyword evidence="14" id="KW-0406">Ion transport</keyword>
<dbReference type="EnsemblMetazoa" id="AEPI003437-RA">
    <property type="protein sequence ID" value="AEPI003437-PA"/>
    <property type="gene ID" value="AEPI003437"/>
</dbReference>
<dbReference type="VEuPathDB" id="VectorBase:AEPI003437"/>
<dbReference type="InterPro" id="IPR002316">
    <property type="entry name" value="Pro-tRNA-ligase_IIa"/>
</dbReference>
<keyword evidence="10" id="KW-0067">ATP-binding</keyword>
<evidence type="ECO:0000256" key="22">
    <source>
        <dbReference type="SAM" id="Phobius"/>
    </source>
</evidence>
<dbReference type="InterPro" id="IPR002314">
    <property type="entry name" value="aa-tRNA-synt_IIb"/>
</dbReference>
<dbReference type="InterPro" id="IPR033730">
    <property type="entry name" value="ProRS_core_prok"/>
</dbReference>
<evidence type="ECO:0000256" key="4">
    <source>
        <dbReference type="ARBA" id="ARBA00012831"/>
    </source>
</evidence>
<keyword evidence="5" id="KW-0813">Transport</keyword>
<dbReference type="GO" id="GO:0006433">
    <property type="term" value="P:prolyl-tRNA aminoacylation"/>
    <property type="evidence" value="ECO:0007669"/>
    <property type="project" value="InterPro"/>
</dbReference>
<evidence type="ECO:0000256" key="9">
    <source>
        <dbReference type="ARBA" id="ARBA00022781"/>
    </source>
</evidence>
<evidence type="ECO:0000256" key="1">
    <source>
        <dbReference type="ARBA" id="ARBA00004141"/>
    </source>
</evidence>
<evidence type="ECO:0000256" key="6">
    <source>
        <dbReference type="ARBA" id="ARBA00022598"/>
    </source>
</evidence>
<keyword evidence="7 22" id="KW-0812">Transmembrane</keyword>
<evidence type="ECO:0000256" key="8">
    <source>
        <dbReference type="ARBA" id="ARBA00022741"/>
    </source>
</evidence>
<dbReference type="InterPro" id="IPR036621">
    <property type="entry name" value="Anticodon-bd_dom_sf"/>
</dbReference>
<evidence type="ECO:0000256" key="3">
    <source>
        <dbReference type="ARBA" id="ARBA00008328"/>
    </source>
</evidence>
<reference evidence="25" key="1">
    <citation type="submission" date="2013-03" db="EMBL/GenBank/DDBJ databases">
        <title>The Genome Sequence of Anopheles epiroticus epiroticus2.</title>
        <authorList>
            <consortium name="The Broad Institute Genomics Platform"/>
            <person name="Neafsey D.E."/>
            <person name="Howell P."/>
            <person name="Walker B."/>
            <person name="Young S.K."/>
            <person name="Zeng Q."/>
            <person name="Gargeya S."/>
            <person name="Fitzgerald M."/>
            <person name="Haas B."/>
            <person name="Abouelleil A."/>
            <person name="Allen A.W."/>
            <person name="Alvarado L."/>
            <person name="Arachchi H.M."/>
            <person name="Berlin A.M."/>
            <person name="Chapman S.B."/>
            <person name="Gainer-Dewar J."/>
            <person name="Goldberg J."/>
            <person name="Griggs A."/>
            <person name="Gujja S."/>
            <person name="Hansen M."/>
            <person name="Howarth C."/>
            <person name="Imamovic A."/>
            <person name="Ireland A."/>
            <person name="Larimer J."/>
            <person name="McCowan C."/>
            <person name="Murphy C."/>
            <person name="Pearson M."/>
            <person name="Poon T.W."/>
            <person name="Priest M."/>
            <person name="Roberts A."/>
            <person name="Saif S."/>
            <person name="Shea T."/>
            <person name="Sisk P."/>
            <person name="Sykes S."/>
            <person name="Wortman J."/>
            <person name="Nusbaum C."/>
            <person name="Birren B."/>
        </authorList>
    </citation>
    <scope>NUCLEOTIDE SEQUENCE [LARGE SCALE GENOMIC DNA]</scope>
    <source>
        <strain evidence="25">Epiroticus2</strain>
    </source>
</reference>
<evidence type="ECO:0000256" key="20">
    <source>
        <dbReference type="ARBA" id="ARBA00058798"/>
    </source>
</evidence>
<sequence length="511" mass="55991">MGASALPIIIFSAIFGVVGIVLPIVAPKGPNRGWLCCYMAQMNPLIGPKLHQNTILIMAPLIIPKNATVKSQDINSKSQRLMLEHGLIRQAGNGTFYLLPLLQRSLQKAIDLIDRHMEAIGAQKMTLPLLTSAELWKKSGRLKANEGGTPTELLQTTDRHGKVQILGPTHEESITSLLAAIAPVTYRQFPLRLYQISTKFRDEMKPRFGLMRAKEFLMKDLYTFDVDREGCRDTYESVNEAYGRLFGEIGVPFVKVAGDCGTMGGSLSHEYHFPSEVGEDQLIRCTRCGLHSNAELFPAVSEQCKSCISSETVERQAGIEVAHAFILEERYTKPLGATCLAANGKPAPLQMGCYGIGVTRLLAASIEVLSSEKEIRWPAALAPYRVCLITPKAGSKEETQAVPWIGKLYNDLQTVPNCTGEVIVDDRTQLTIGKRLLDARKLGYPVIVIVGSKAISEEMFEVHNVTDGTEVNLSYGDTLTAVGEILASKSAKHQHSTVQNQCGNKAAQEVL</sequence>
<dbReference type="InterPro" id="IPR045864">
    <property type="entry name" value="aa-tRNA-synth_II/BPL/LPL"/>
</dbReference>
<evidence type="ECO:0000256" key="13">
    <source>
        <dbReference type="ARBA" id="ARBA00022989"/>
    </source>
</evidence>
<accession>A0A182P933</accession>
<dbReference type="InterPro" id="IPR050062">
    <property type="entry name" value="Pro-tRNA_synthetase"/>
</dbReference>
<dbReference type="InterPro" id="IPR008389">
    <property type="entry name" value="ATPase_V0-cplx_e1/e2_su"/>
</dbReference>
<keyword evidence="16 22" id="KW-0472">Membrane</keyword>